<dbReference type="CDD" id="cd03133">
    <property type="entry name" value="GATase1_ES1"/>
    <property type="match status" value="1"/>
</dbReference>
<dbReference type="Gene3D" id="3.40.50.880">
    <property type="match status" value="1"/>
</dbReference>
<dbReference type="NCBIfam" id="NF008747">
    <property type="entry name" value="PRK11780.1"/>
    <property type="match status" value="1"/>
</dbReference>
<dbReference type="PANTHER" id="PTHR10224:SF12">
    <property type="entry name" value="GLYOXALASE ELBB"/>
    <property type="match status" value="1"/>
</dbReference>
<dbReference type="PANTHER" id="PTHR10224">
    <property type="entry name" value="ES1 PROTEIN HOMOLOG, MITOCHONDRIAL"/>
    <property type="match status" value="1"/>
</dbReference>
<accession>A0A1H8V064</accession>
<evidence type="ECO:0000313" key="2">
    <source>
        <dbReference type="Proteomes" id="UP000198847"/>
    </source>
</evidence>
<protein>
    <submittedName>
        <fullName evidence="1">Enhancing lycopene biosynthesis protein 2</fullName>
    </submittedName>
</protein>
<sequence length="219" mass="23383">MKKVGVVLAGCGVLDGSEIHEAVLTLLFLSQMQAEVQVFAPDKKQRQVINHATQQETTESRNVLVESARIARGNALPLEKLDMAVLDAVIFPGGFGAAKNLCTFAIDGPHSVIDSAVARVIREAHRREKPIGAMCIAPVLVALAFKETSVRPRLSVGSDQEVHAVLAAWQAETVCAGVADVVVDEKNKIVTTPAYMLGQTIAEVAAGIEKLVQEVLRLA</sequence>
<dbReference type="InterPro" id="IPR029062">
    <property type="entry name" value="Class_I_gatase-like"/>
</dbReference>
<dbReference type="RefSeq" id="WP_091746395.1">
    <property type="nucleotide sequence ID" value="NZ_FODY01000010.1"/>
</dbReference>
<evidence type="ECO:0000313" key="1">
    <source>
        <dbReference type="EMBL" id="SEP08890.1"/>
    </source>
</evidence>
<dbReference type="AlphaFoldDB" id="A0A1H8V064"/>
<proteinExistence type="predicted"/>
<dbReference type="InterPro" id="IPR026041">
    <property type="entry name" value="ElbB"/>
</dbReference>
<dbReference type="OrthoDB" id="9800516at2"/>
<keyword evidence="2" id="KW-1185">Reference proteome</keyword>
<reference evidence="1 2" key="1">
    <citation type="submission" date="2016-10" db="EMBL/GenBank/DDBJ databases">
        <authorList>
            <person name="de Groot N.N."/>
        </authorList>
    </citation>
    <scope>NUCLEOTIDE SEQUENCE [LARGE SCALE GENOMIC DNA]</scope>
    <source>
        <strain evidence="1 2">DSM 13305</strain>
    </source>
</reference>
<name>A0A1H8V064_9FIRM</name>
<dbReference type="EMBL" id="FODY01000010">
    <property type="protein sequence ID" value="SEP08890.1"/>
    <property type="molecule type" value="Genomic_DNA"/>
</dbReference>
<dbReference type="Proteomes" id="UP000198847">
    <property type="component" value="Unassembled WGS sequence"/>
</dbReference>
<dbReference type="SUPFAM" id="SSF52317">
    <property type="entry name" value="Class I glutamine amidotransferase-like"/>
    <property type="match status" value="1"/>
</dbReference>
<dbReference type="PIRSF" id="PIRSF006320">
    <property type="entry name" value="Elb2"/>
    <property type="match status" value="1"/>
</dbReference>
<organism evidence="1 2">
    <name type="scientific">Propionispora vibrioides</name>
    <dbReference type="NCBI Taxonomy" id="112903"/>
    <lineage>
        <taxon>Bacteria</taxon>
        <taxon>Bacillati</taxon>
        <taxon>Bacillota</taxon>
        <taxon>Negativicutes</taxon>
        <taxon>Selenomonadales</taxon>
        <taxon>Sporomusaceae</taxon>
        <taxon>Propionispora</taxon>
    </lineage>
</organism>
<dbReference type="STRING" id="112903.SAMN04490178_11012"/>
<gene>
    <name evidence="1" type="ORF">SAMN04490178_11012</name>
</gene>